<feature type="domain" description="VOC" evidence="1">
    <location>
        <begin position="2"/>
        <end position="126"/>
    </location>
</feature>
<dbReference type="Proteomes" id="UP000286288">
    <property type="component" value="Unassembled WGS sequence"/>
</dbReference>
<dbReference type="RefSeq" id="WP_008380837.1">
    <property type="nucleotide sequence ID" value="NZ_BAAAXK010000002.1"/>
</dbReference>
<dbReference type="InterPro" id="IPR037523">
    <property type="entry name" value="VOC_core"/>
</dbReference>
<evidence type="ECO:0000313" key="2">
    <source>
        <dbReference type="EMBL" id="MDT2982078.1"/>
    </source>
</evidence>
<accession>A0A377MQJ8</accession>
<dbReference type="SUPFAM" id="SSF54593">
    <property type="entry name" value="Glyoxalase/Bleomycin resistance protein/Dihydroxybiphenyl dioxygenase"/>
    <property type="match status" value="1"/>
</dbReference>
<dbReference type="EMBL" id="JARQDZ010000002">
    <property type="protein sequence ID" value="MDT2982078.1"/>
    <property type="molecule type" value="Genomic_DNA"/>
</dbReference>
<dbReference type="Pfam" id="PF00903">
    <property type="entry name" value="Glyoxalase"/>
    <property type="match status" value="1"/>
</dbReference>
<dbReference type="Gene3D" id="3.10.180.10">
    <property type="entry name" value="2,3-Dihydroxybiphenyl 1,2-Dioxygenase, domain 1"/>
    <property type="match status" value="1"/>
</dbReference>
<gene>
    <name evidence="3" type="ORF">DW084_02470</name>
    <name evidence="2" type="ORF">P7I34_05355</name>
</gene>
<evidence type="ECO:0000313" key="5">
    <source>
        <dbReference type="Proteomes" id="UP001253851"/>
    </source>
</evidence>
<protein>
    <submittedName>
        <fullName evidence="3">Glyoxalase</fullName>
    </submittedName>
    <submittedName>
        <fullName evidence="2">VOC family protein</fullName>
    </submittedName>
</protein>
<dbReference type="InterPro" id="IPR029068">
    <property type="entry name" value="Glyas_Bleomycin-R_OHBP_Dase"/>
</dbReference>
<dbReference type="PANTHER" id="PTHR36113:SF1">
    <property type="entry name" value="GLYOXALASE_BLEOMYCIN RESISTANCE PROTEIN_DIOXYGENASE"/>
    <property type="match status" value="1"/>
</dbReference>
<evidence type="ECO:0000313" key="4">
    <source>
        <dbReference type="Proteomes" id="UP000286288"/>
    </source>
</evidence>
<reference evidence="2 5" key="2">
    <citation type="submission" date="2023-03" db="EMBL/GenBank/DDBJ databases">
        <authorList>
            <person name="Shen W."/>
            <person name="Cai J."/>
        </authorList>
    </citation>
    <scope>NUCLEOTIDE SEQUENCE [LARGE SCALE GENOMIC DNA]</scope>
    <source>
        <strain evidence="2 5">B516</strain>
    </source>
</reference>
<dbReference type="EMBL" id="QRMZ01000002">
    <property type="protein sequence ID" value="RHK08001.1"/>
    <property type="molecule type" value="Genomic_DNA"/>
</dbReference>
<evidence type="ECO:0000259" key="1">
    <source>
        <dbReference type="PROSITE" id="PS51819"/>
    </source>
</evidence>
<dbReference type="PANTHER" id="PTHR36113">
    <property type="entry name" value="LYASE, PUTATIVE-RELATED-RELATED"/>
    <property type="match status" value="1"/>
</dbReference>
<sequence>MKIEHIALYVNDLEKMRTFYETYFQAVSNQKYHNPKTGFQSYFLTFDSGSRLELTTKKFLSPRVSESLGYTHLAIAVGDQADVDRYAQRFVEDGYPLLNGPRTTGDGYYEAVVQDPEGNLIELTTDDLPS</sequence>
<dbReference type="AlphaFoldDB" id="A0A377MQJ8"/>
<dbReference type="PROSITE" id="PS51819">
    <property type="entry name" value="VOC"/>
    <property type="match status" value="1"/>
</dbReference>
<dbReference type="InterPro" id="IPR004360">
    <property type="entry name" value="Glyas_Fos-R_dOase_dom"/>
</dbReference>
<comment type="caution">
    <text evidence="3">The sequence shown here is derived from an EMBL/GenBank/DDBJ whole genome shotgun (WGS) entry which is preliminary data.</text>
</comment>
<dbReference type="InterPro" id="IPR051332">
    <property type="entry name" value="Fosfomycin_Res_Enzymes"/>
</dbReference>
<evidence type="ECO:0000313" key="3">
    <source>
        <dbReference type="EMBL" id="RHK08001.1"/>
    </source>
</evidence>
<organism evidence="3 4">
    <name type="scientific">Enterococcus casseliflavus</name>
    <name type="common">Enterococcus flavescens</name>
    <dbReference type="NCBI Taxonomy" id="37734"/>
    <lineage>
        <taxon>Bacteria</taxon>
        <taxon>Bacillati</taxon>
        <taxon>Bacillota</taxon>
        <taxon>Bacilli</taxon>
        <taxon>Lactobacillales</taxon>
        <taxon>Enterococcaceae</taxon>
        <taxon>Enterococcus</taxon>
    </lineage>
</organism>
<proteinExistence type="predicted"/>
<reference evidence="3 4" key="1">
    <citation type="submission" date="2018-08" db="EMBL/GenBank/DDBJ databases">
        <title>A genome reference for cultivated species of the human gut microbiota.</title>
        <authorList>
            <person name="Zou Y."/>
            <person name="Xue W."/>
            <person name="Luo G."/>
        </authorList>
    </citation>
    <scope>NUCLEOTIDE SEQUENCE [LARGE SCALE GENOMIC DNA]</scope>
    <source>
        <strain evidence="3 4">AF48-16</strain>
    </source>
</reference>
<dbReference type="Proteomes" id="UP001253851">
    <property type="component" value="Unassembled WGS sequence"/>
</dbReference>
<name>A0A377MQJ8_ENTCA</name>